<evidence type="ECO:0000313" key="4">
    <source>
        <dbReference type="RefSeq" id="XP_033538789.1"/>
    </source>
</evidence>
<keyword evidence="3" id="KW-1185">Reference proteome</keyword>
<feature type="region of interest" description="Disordered" evidence="1">
    <location>
        <begin position="122"/>
        <end position="144"/>
    </location>
</feature>
<dbReference type="GeneID" id="54423972"/>
<reference evidence="4" key="2">
    <citation type="submission" date="2020-04" db="EMBL/GenBank/DDBJ databases">
        <authorList>
            <consortium name="NCBI Genome Project"/>
        </authorList>
    </citation>
    <scope>NUCLEOTIDE SEQUENCE</scope>
    <source>
        <strain evidence="4">CBS 781.70</strain>
    </source>
</reference>
<dbReference type="EMBL" id="ML975149">
    <property type="protein sequence ID" value="KAF1817158.1"/>
    <property type="molecule type" value="Genomic_DNA"/>
</dbReference>
<proteinExistence type="predicted"/>
<feature type="compositionally biased region" description="Basic residues" evidence="1">
    <location>
        <begin position="129"/>
        <end position="144"/>
    </location>
</feature>
<gene>
    <name evidence="2 4" type="ORF">P152DRAFT_9766</name>
</gene>
<evidence type="ECO:0000313" key="3">
    <source>
        <dbReference type="Proteomes" id="UP000504638"/>
    </source>
</evidence>
<accession>A0A6G1GGG6</accession>
<organism evidence="2">
    <name type="scientific">Eremomyces bilateralis CBS 781.70</name>
    <dbReference type="NCBI Taxonomy" id="1392243"/>
    <lineage>
        <taxon>Eukaryota</taxon>
        <taxon>Fungi</taxon>
        <taxon>Dikarya</taxon>
        <taxon>Ascomycota</taxon>
        <taxon>Pezizomycotina</taxon>
        <taxon>Dothideomycetes</taxon>
        <taxon>Dothideomycetes incertae sedis</taxon>
        <taxon>Eremomycetales</taxon>
        <taxon>Eremomycetaceae</taxon>
        <taxon>Eremomyces</taxon>
    </lineage>
</organism>
<evidence type="ECO:0000256" key="1">
    <source>
        <dbReference type="SAM" id="MobiDB-lite"/>
    </source>
</evidence>
<reference evidence="2 4" key="1">
    <citation type="submission" date="2020-01" db="EMBL/GenBank/DDBJ databases">
        <authorList>
            <consortium name="DOE Joint Genome Institute"/>
            <person name="Haridas S."/>
            <person name="Albert R."/>
            <person name="Binder M."/>
            <person name="Bloem J."/>
            <person name="Labutti K."/>
            <person name="Salamov A."/>
            <person name="Andreopoulos B."/>
            <person name="Baker S.E."/>
            <person name="Barry K."/>
            <person name="Bills G."/>
            <person name="Bluhm B.H."/>
            <person name="Cannon C."/>
            <person name="Castanera R."/>
            <person name="Culley D.E."/>
            <person name="Daum C."/>
            <person name="Ezra D."/>
            <person name="Gonzalez J.B."/>
            <person name="Henrissat B."/>
            <person name="Kuo A."/>
            <person name="Liang C."/>
            <person name="Lipzen A."/>
            <person name="Lutzoni F."/>
            <person name="Magnuson J."/>
            <person name="Mondo S."/>
            <person name="Nolan M."/>
            <person name="Ohm R."/>
            <person name="Pangilinan J."/>
            <person name="Park H.-J."/>
            <person name="Ramirez L."/>
            <person name="Alfaro M."/>
            <person name="Sun H."/>
            <person name="Tritt A."/>
            <person name="Yoshinaga Y."/>
            <person name="Zwiers L.-H."/>
            <person name="Turgeon B.G."/>
            <person name="Goodwin S.B."/>
            <person name="Spatafora J.W."/>
            <person name="Crous P.W."/>
            <person name="Grigoriev I.V."/>
        </authorList>
    </citation>
    <scope>NUCLEOTIDE SEQUENCE</scope>
    <source>
        <strain evidence="2 4">CBS 781.70</strain>
    </source>
</reference>
<evidence type="ECO:0000313" key="2">
    <source>
        <dbReference type="EMBL" id="KAF1817158.1"/>
    </source>
</evidence>
<name>A0A6G1GGG6_9PEZI</name>
<protein>
    <submittedName>
        <fullName evidence="2 4">Uncharacterized protein</fullName>
    </submittedName>
</protein>
<dbReference type="RefSeq" id="XP_033538789.1">
    <property type="nucleotide sequence ID" value="XM_033683402.1"/>
</dbReference>
<dbReference type="AlphaFoldDB" id="A0A6G1GGG6"/>
<reference evidence="4" key="3">
    <citation type="submission" date="2025-04" db="UniProtKB">
        <authorList>
            <consortium name="RefSeq"/>
        </authorList>
    </citation>
    <scope>IDENTIFICATION</scope>
    <source>
        <strain evidence="4">CBS 781.70</strain>
    </source>
</reference>
<dbReference type="Proteomes" id="UP000504638">
    <property type="component" value="Unplaced"/>
</dbReference>
<sequence length="144" mass="16529">MSLGEDSIPCRRRAFDTRLAWDYHREEIETRVTKRLSALSALASSTWGTGTINLRQGNGRPPDALWLLGMARPWRWSRQRYGTCDQEDTETSSPIHHWSLPHNGRCSGRYRSTSAPCTTATRTNSIRSHNAHHNHPAVRRHDRT</sequence>